<dbReference type="AlphaFoldDB" id="A0AAV8E513"/>
<dbReference type="SUPFAM" id="SSF54236">
    <property type="entry name" value="Ubiquitin-like"/>
    <property type="match status" value="2"/>
</dbReference>
<dbReference type="InterPro" id="IPR019956">
    <property type="entry name" value="Ubiquitin_dom"/>
</dbReference>
<comment type="caution">
    <text evidence="3">The sequence shown here is derived from an EMBL/GenBank/DDBJ whole genome shotgun (WGS) entry which is preliminary data.</text>
</comment>
<sequence>MAGLEVVIKMHNGRTKIVEIDCESAIEQVKVHIKSKMLIFVKFSAGKIIPLKVDSTQTVGSVKAMIQLAESISVEKQSLIFDGKVLDDNHILADYNIENESKLDLDLCCGKCKLLHGHFRDHTDRQDLVKRHKGDMSIYLKDLNGETETLDVETSDTIEIVKAKVQEKTGIQADQQRLVFAGKQLLEGRTLADYNIRKEDVLHLLLHLTGC</sequence>
<feature type="domain" description="Ubiquitin-like" evidence="2">
    <location>
        <begin position="136"/>
        <end position="211"/>
    </location>
</feature>
<dbReference type="PROSITE" id="PS50053">
    <property type="entry name" value="UBIQUITIN_2"/>
    <property type="match status" value="2"/>
</dbReference>
<accession>A0AAV8E513</accession>
<gene>
    <name evidence="3" type="ORF">LUZ62_058908</name>
</gene>
<evidence type="ECO:0000313" key="3">
    <source>
        <dbReference type="EMBL" id="KAJ4774651.1"/>
    </source>
</evidence>
<dbReference type="GO" id="GO:0003729">
    <property type="term" value="F:mRNA binding"/>
    <property type="evidence" value="ECO:0007669"/>
    <property type="project" value="UniProtKB-ARBA"/>
</dbReference>
<dbReference type="Gene3D" id="3.10.20.90">
    <property type="entry name" value="Phosphatidylinositol 3-kinase Catalytic Subunit, Chain A, domain 1"/>
    <property type="match status" value="2"/>
</dbReference>
<dbReference type="PANTHER" id="PTHR10666">
    <property type="entry name" value="UBIQUITIN"/>
    <property type="match status" value="1"/>
</dbReference>
<dbReference type="SMART" id="SM00213">
    <property type="entry name" value="UBQ"/>
    <property type="match status" value="2"/>
</dbReference>
<dbReference type="Proteomes" id="UP001140206">
    <property type="component" value="Chromosome 3"/>
</dbReference>
<evidence type="ECO:0000313" key="4">
    <source>
        <dbReference type="Proteomes" id="UP001140206"/>
    </source>
</evidence>
<protein>
    <submittedName>
        <fullName evidence="3">Polyubiquitin</fullName>
    </submittedName>
</protein>
<keyword evidence="4" id="KW-1185">Reference proteome</keyword>
<dbReference type="InterPro" id="IPR019954">
    <property type="entry name" value="Ubiquitin_CS"/>
</dbReference>
<dbReference type="InterPro" id="IPR050158">
    <property type="entry name" value="Ubiquitin_ubiquitin-like"/>
</dbReference>
<keyword evidence="1" id="KW-1017">Isopeptide bond</keyword>
<organism evidence="3 4">
    <name type="scientific">Rhynchospora pubera</name>
    <dbReference type="NCBI Taxonomy" id="906938"/>
    <lineage>
        <taxon>Eukaryota</taxon>
        <taxon>Viridiplantae</taxon>
        <taxon>Streptophyta</taxon>
        <taxon>Embryophyta</taxon>
        <taxon>Tracheophyta</taxon>
        <taxon>Spermatophyta</taxon>
        <taxon>Magnoliopsida</taxon>
        <taxon>Liliopsida</taxon>
        <taxon>Poales</taxon>
        <taxon>Cyperaceae</taxon>
        <taxon>Cyperoideae</taxon>
        <taxon>Rhynchosporeae</taxon>
        <taxon>Rhynchospora</taxon>
    </lineage>
</organism>
<feature type="domain" description="Ubiquitin-like" evidence="2">
    <location>
        <begin position="37"/>
        <end position="105"/>
    </location>
</feature>
<evidence type="ECO:0000259" key="2">
    <source>
        <dbReference type="PROSITE" id="PS50053"/>
    </source>
</evidence>
<dbReference type="PRINTS" id="PR00348">
    <property type="entry name" value="UBIQUITIN"/>
</dbReference>
<dbReference type="InterPro" id="IPR000626">
    <property type="entry name" value="Ubiquitin-like_dom"/>
</dbReference>
<evidence type="ECO:0000256" key="1">
    <source>
        <dbReference type="ARBA" id="ARBA00022499"/>
    </source>
</evidence>
<dbReference type="EMBL" id="JAMFTS010000003">
    <property type="protein sequence ID" value="KAJ4774651.1"/>
    <property type="molecule type" value="Genomic_DNA"/>
</dbReference>
<reference evidence="3" key="1">
    <citation type="submission" date="2022-08" db="EMBL/GenBank/DDBJ databases">
        <authorList>
            <person name="Marques A."/>
        </authorList>
    </citation>
    <scope>NUCLEOTIDE SEQUENCE</scope>
    <source>
        <strain evidence="3">RhyPub2mFocal</strain>
        <tissue evidence="3">Leaves</tissue>
    </source>
</reference>
<proteinExistence type="predicted"/>
<dbReference type="Pfam" id="PF00240">
    <property type="entry name" value="ubiquitin"/>
    <property type="match status" value="2"/>
</dbReference>
<dbReference type="FunFam" id="3.10.20.90:FF:000160">
    <property type="entry name" value="Polyubiquitin-C"/>
    <property type="match status" value="1"/>
</dbReference>
<dbReference type="InterPro" id="IPR029071">
    <property type="entry name" value="Ubiquitin-like_domsf"/>
</dbReference>
<name>A0AAV8E513_9POAL</name>
<dbReference type="PROSITE" id="PS00299">
    <property type="entry name" value="UBIQUITIN_1"/>
    <property type="match status" value="1"/>
</dbReference>